<evidence type="ECO:0000256" key="4">
    <source>
        <dbReference type="ARBA" id="ARBA00023065"/>
    </source>
</evidence>
<organism evidence="6 7">
    <name type="scientific">Actinidia rufa</name>
    <dbReference type="NCBI Taxonomy" id="165716"/>
    <lineage>
        <taxon>Eukaryota</taxon>
        <taxon>Viridiplantae</taxon>
        <taxon>Streptophyta</taxon>
        <taxon>Embryophyta</taxon>
        <taxon>Tracheophyta</taxon>
        <taxon>Spermatophyta</taxon>
        <taxon>Magnoliopsida</taxon>
        <taxon>eudicotyledons</taxon>
        <taxon>Gunneridae</taxon>
        <taxon>Pentapetalae</taxon>
        <taxon>asterids</taxon>
        <taxon>Ericales</taxon>
        <taxon>Actinidiaceae</taxon>
        <taxon>Actinidia</taxon>
    </lineage>
</organism>
<dbReference type="InterPro" id="IPR038495">
    <property type="entry name" value="ATPase_E_C"/>
</dbReference>
<gene>
    <name evidence="6" type="ORF">Acr_03g0006520</name>
</gene>
<evidence type="ECO:0000256" key="2">
    <source>
        <dbReference type="ARBA" id="ARBA00022448"/>
    </source>
</evidence>
<reference evidence="6 7" key="1">
    <citation type="submission" date="2019-07" db="EMBL/GenBank/DDBJ databases">
        <title>De Novo Assembly of kiwifruit Actinidia rufa.</title>
        <authorList>
            <person name="Sugita-Konishi S."/>
            <person name="Sato K."/>
            <person name="Mori E."/>
            <person name="Abe Y."/>
            <person name="Kisaki G."/>
            <person name="Hamano K."/>
            <person name="Suezawa K."/>
            <person name="Otani M."/>
            <person name="Fukuda T."/>
            <person name="Manabe T."/>
            <person name="Gomi K."/>
            <person name="Tabuchi M."/>
            <person name="Akimitsu K."/>
            <person name="Kataoka I."/>
        </authorList>
    </citation>
    <scope>NUCLEOTIDE SEQUENCE [LARGE SCALE GENOMIC DNA]</scope>
    <source>
        <strain evidence="7">cv. Fuchu</strain>
    </source>
</reference>
<keyword evidence="3" id="KW-0732">Signal</keyword>
<dbReference type="SUPFAM" id="SSF56784">
    <property type="entry name" value="HAD-like"/>
    <property type="match status" value="1"/>
</dbReference>
<sequence>MLSKPVSTRPHWRLSEAPDGAVSDCLSWRLAVEANNIYAWRTVPTQCLKYVENYMTGGQYERDLNFIMEYIISYIDTIEVSYDGLDAWILDVDDTCISNLLYYRGKRFGCDPYDPDGFKRWALRGGCPAIPAVLRLFNKLVGRGFKVFLVTGRDEATLGQATLDNLHNQGFIGYQSIILSWRKEKDTGYGECRRPVDGPSWELYGDRTFKLPNPILEGAEREKKSMGVDQGWEWRGYDRRAMEEGRDCRREEDGGGQKRGVQPLICLYSSPNPKPNSHHFQPPVQPWTVTCAATRQPPTPCAALRNQTTSNPASCAASVQPLQPPPASKQPPPQPPNSLCAAPACATTIQPPTTPLCSPCLRNHHPASAQPLCTRRQQPLCSPANATNSTCSCPCSLALHSRPTGNPYPAHLCRLVHLSAEPYVLLNGKNLHAWSRLFQLYPSGKRKTRWILGKEPKPVEAPTALHDDPIPPRPLPILEPPSSPFASQDPSPRAQAPLPASSPESGMSPPLVSDILPPRCCCGAGRLTLILLSLFWRMRNESMLKEPKFKLPSPKVTIDNRVYLPPPPSSAEALLVIALPLPEKFLQAVGAGGFVLASQDGKIVCENTLDTRLDVVFRQKLPEIRKHLLGVLDSNDELEEEEEEEENVHQTD</sequence>
<dbReference type="AlphaFoldDB" id="A0A7J0EBP0"/>
<comment type="similarity">
    <text evidence="1">Belongs to the V-ATPase E subunit family.</text>
</comment>
<accession>A0A7J0EBP0</accession>
<dbReference type="Proteomes" id="UP000585474">
    <property type="component" value="Unassembled WGS sequence"/>
</dbReference>
<keyword evidence="2" id="KW-0813">Transport</keyword>
<proteinExistence type="inferred from homology"/>
<feature type="compositionally biased region" description="Pro residues" evidence="5">
    <location>
        <begin position="471"/>
        <end position="483"/>
    </location>
</feature>
<feature type="region of interest" description="Disordered" evidence="5">
    <location>
        <begin position="458"/>
        <end position="509"/>
    </location>
</feature>
<evidence type="ECO:0000313" key="7">
    <source>
        <dbReference type="Proteomes" id="UP000585474"/>
    </source>
</evidence>
<dbReference type="PANTHER" id="PTHR31284:SF9">
    <property type="entry name" value="HAD SUPERFAMILY, SUBFAMILY IIIB ACID PHOSPHATASE"/>
    <property type="match status" value="1"/>
</dbReference>
<dbReference type="GO" id="GO:0046961">
    <property type="term" value="F:proton-transporting ATPase activity, rotational mechanism"/>
    <property type="evidence" value="ECO:0007669"/>
    <property type="project" value="InterPro"/>
</dbReference>
<evidence type="ECO:0000256" key="3">
    <source>
        <dbReference type="ARBA" id="ARBA00022729"/>
    </source>
</evidence>
<dbReference type="PANTHER" id="PTHR31284">
    <property type="entry name" value="ACID PHOSPHATASE-LIKE PROTEIN"/>
    <property type="match status" value="1"/>
</dbReference>
<protein>
    <submittedName>
        <fullName evidence="6">Vacuolar H+-ATPase subunit E isoform 3</fullName>
    </submittedName>
</protein>
<keyword evidence="7" id="KW-1185">Reference proteome</keyword>
<dbReference type="GO" id="GO:0033178">
    <property type="term" value="C:proton-transporting two-sector ATPase complex, catalytic domain"/>
    <property type="evidence" value="ECO:0007669"/>
    <property type="project" value="InterPro"/>
</dbReference>
<evidence type="ECO:0000313" key="6">
    <source>
        <dbReference type="EMBL" id="GFY83878.1"/>
    </source>
</evidence>
<dbReference type="SUPFAM" id="SSF160527">
    <property type="entry name" value="V-type ATPase subunit E-like"/>
    <property type="match status" value="1"/>
</dbReference>
<dbReference type="Gene3D" id="3.40.50.1000">
    <property type="entry name" value="HAD superfamily/HAD-like"/>
    <property type="match status" value="1"/>
</dbReference>
<dbReference type="InterPro" id="IPR002842">
    <property type="entry name" value="ATPase_V1_Esu"/>
</dbReference>
<evidence type="ECO:0000256" key="5">
    <source>
        <dbReference type="SAM" id="MobiDB-lite"/>
    </source>
</evidence>
<evidence type="ECO:0000256" key="1">
    <source>
        <dbReference type="ARBA" id="ARBA00005901"/>
    </source>
</evidence>
<dbReference type="Pfam" id="PF03767">
    <property type="entry name" value="Acid_phosphat_B"/>
    <property type="match status" value="1"/>
</dbReference>
<dbReference type="Pfam" id="PF01991">
    <property type="entry name" value="vATP-synt_E"/>
    <property type="match status" value="1"/>
</dbReference>
<name>A0A7J0EBP0_9ERIC</name>
<comment type="caution">
    <text evidence="6">The sequence shown here is derived from an EMBL/GenBank/DDBJ whole genome shotgun (WGS) entry which is preliminary data.</text>
</comment>
<dbReference type="InterPro" id="IPR023214">
    <property type="entry name" value="HAD_sf"/>
</dbReference>
<keyword evidence="4" id="KW-0406">Ion transport</keyword>
<dbReference type="InterPro" id="IPR005519">
    <property type="entry name" value="Acid_phosphat_B-like"/>
</dbReference>
<feature type="region of interest" description="Disordered" evidence="5">
    <location>
        <begin position="312"/>
        <end position="335"/>
    </location>
</feature>
<dbReference type="InterPro" id="IPR036412">
    <property type="entry name" value="HAD-like_sf"/>
</dbReference>
<dbReference type="Gene3D" id="3.30.2320.30">
    <property type="entry name" value="ATP synthase, E subunit, C-terminal"/>
    <property type="match status" value="1"/>
</dbReference>
<feature type="compositionally biased region" description="Pro residues" evidence="5">
    <location>
        <begin position="322"/>
        <end position="335"/>
    </location>
</feature>
<dbReference type="EMBL" id="BJWL01000003">
    <property type="protein sequence ID" value="GFY83878.1"/>
    <property type="molecule type" value="Genomic_DNA"/>
</dbReference>
<dbReference type="OrthoDB" id="59415at2759"/>